<feature type="coiled-coil region" evidence="1">
    <location>
        <begin position="176"/>
        <end position="203"/>
    </location>
</feature>
<feature type="compositionally biased region" description="Polar residues" evidence="2">
    <location>
        <begin position="384"/>
        <end position="413"/>
    </location>
</feature>
<evidence type="ECO:0000256" key="1">
    <source>
        <dbReference type="SAM" id="Coils"/>
    </source>
</evidence>
<feature type="region of interest" description="Disordered" evidence="2">
    <location>
        <begin position="365"/>
        <end position="413"/>
    </location>
</feature>
<dbReference type="AlphaFoldDB" id="A0A2H0WLH0"/>
<evidence type="ECO:0000259" key="4">
    <source>
        <dbReference type="Pfam" id="PF18915"/>
    </source>
</evidence>
<evidence type="ECO:0000313" key="5">
    <source>
        <dbReference type="EMBL" id="PIS13506.1"/>
    </source>
</evidence>
<name>A0A2H0WLH0_9BACT</name>
<evidence type="ECO:0000313" key="6">
    <source>
        <dbReference type="Proteomes" id="UP000230353"/>
    </source>
</evidence>
<comment type="caution">
    <text evidence="5">The sequence shown here is derived from an EMBL/GenBank/DDBJ whole genome shotgun (WGS) entry which is preliminary data.</text>
</comment>
<evidence type="ECO:0000256" key="2">
    <source>
        <dbReference type="SAM" id="MobiDB-lite"/>
    </source>
</evidence>
<keyword evidence="1" id="KW-0175">Coiled coil</keyword>
<feature type="domain" description="DUF5667" evidence="4">
    <location>
        <begin position="30"/>
        <end position="135"/>
    </location>
</feature>
<gene>
    <name evidence="5" type="ORF">COT67_01400</name>
</gene>
<reference evidence="6" key="1">
    <citation type="submission" date="2017-09" db="EMBL/GenBank/DDBJ databases">
        <title>Depth-based differentiation of microbial function through sediment-hosted aquifers and enrichment of novel symbionts in the deep terrestrial subsurface.</title>
        <authorList>
            <person name="Probst A.J."/>
            <person name="Ladd B."/>
            <person name="Jarett J.K."/>
            <person name="Geller-Mcgrath D.E."/>
            <person name="Sieber C.M.K."/>
            <person name="Emerson J.B."/>
            <person name="Anantharaman K."/>
            <person name="Thomas B.C."/>
            <person name="Malmstrom R."/>
            <person name="Stieglmeier M."/>
            <person name="Klingl A."/>
            <person name="Woyke T."/>
            <person name="Ryan C.M."/>
            <person name="Banfield J.F."/>
        </authorList>
    </citation>
    <scope>NUCLEOTIDE SEQUENCE [LARGE SCALE GENOMIC DNA]</scope>
</reference>
<sequence>MSKFISVSLLGVMLLGGIASAQTPELPSAGITPGSPFFFLDRFFENIGTFFTFGDAKKAQRFVALAEERLSETKVLAERGDNNAELASDLYEEQFAKAKERAERSGNENALARVTEATSKHFTVLEEVIERVPEQAKASMQRALENSKQGQISALRALSGVNPERGVEAGANAAKEIAQQARMQASERKIEALEQKLQHFEGVFNSFANAPQGRVDVESKFSERMTEIVSELDEAGDEAKGTGISVQAGLVKRVKDKVIDSQLSSLRELMKENPEKAVEIFANAAEGRLNAAKRDTEERNGEATEESLEDYNKYAEFGQQISIMAEGIRTGDVTVEELVEKATSHHIQVLEDVRQKLPVRAQQEFQRAVDNASRVQEQRPASPDSMQQPFMRQPLQTEPQTPGMPEQTTGKKP</sequence>
<accession>A0A2H0WLH0</accession>
<proteinExistence type="predicted"/>
<dbReference type="InterPro" id="IPR043725">
    <property type="entry name" value="DUF5667"/>
</dbReference>
<organism evidence="5 6">
    <name type="scientific">Candidatus Tagabacteria bacterium CG09_land_8_20_14_0_10_41_14</name>
    <dbReference type="NCBI Taxonomy" id="1975021"/>
    <lineage>
        <taxon>Bacteria</taxon>
        <taxon>Candidatus Tagaibacteriota</taxon>
    </lineage>
</organism>
<evidence type="ECO:0000256" key="3">
    <source>
        <dbReference type="SAM" id="SignalP"/>
    </source>
</evidence>
<keyword evidence="3" id="KW-0732">Signal</keyword>
<feature type="chain" id="PRO_5013668571" description="DUF5667 domain-containing protein" evidence="3">
    <location>
        <begin position="22"/>
        <end position="413"/>
    </location>
</feature>
<dbReference type="Pfam" id="PF18915">
    <property type="entry name" value="DUF5667"/>
    <property type="match status" value="1"/>
</dbReference>
<feature type="signal peptide" evidence="3">
    <location>
        <begin position="1"/>
        <end position="21"/>
    </location>
</feature>
<protein>
    <recommendedName>
        <fullName evidence="4">DUF5667 domain-containing protein</fullName>
    </recommendedName>
</protein>
<dbReference type="Proteomes" id="UP000230353">
    <property type="component" value="Unassembled WGS sequence"/>
</dbReference>
<dbReference type="EMBL" id="PEZL01000019">
    <property type="protein sequence ID" value="PIS13506.1"/>
    <property type="molecule type" value="Genomic_DNA"/>
</dbReference>